<dbReference type="RefSeq" id="WP_157899100.1">
    <property type="nucleotide sequence ID" value="NZ_CP015136.1"/>
</dbReference>
<reference evidence="2 3" key="1">
    <citation type="journal article" date="2016" name="Genome Announc.">
        <title>First Complete Genome Sequence of a Subdivision 6 Acidobacterium Strain.</title>
        <authorList>
            <person name="Huang S."/>
            <person name="Vieira S."/>
            <person name="Bunk B."/>
            <person name="Riedel T."/>
            <person name="Sproer C."/>
            <person name="Overmann J."/>
        </authorList>
    </citation>
    <scope>NUCLEOTIDE SEQUENCE [LARGE SCALE GENOMIC DNA]</scope>
    <source>
        <strain evidence="3">DSM 100886 HEG_-6_39</strain>
    </source>
</reference>
<dbReference type="AlphaFoldDB" id="A0A143PL98"/>
<keyword evidence="3" id="KW-1185">Reference proteome</keyword>
<keyword evidence="1" id="KW-0812">Transmembrane</keyword>
<dbReference type="KEGG" id="abac:LuPra_02577"/>
<accession>A0A143PL98</accession>
<feature type="transmembrane region" description="Helical" evidence="1">
    <location>
        <begin position="6"/>
        <end position="29"/>
    </location>
</feature>
<dbReference type="Proteomes" id="UP000076079">
    <property type="component" value="Chromosome"/>
</dbReference>
<protein>
    <submittedName>
        <fullName evidence="2">Uncharacterized protein</fullName>
    </submittedName>
</protein>
<dbReference type="EMBL" id="CP015136">
    <property type="protein sequence ID" value="AMY09362.1"/>
    <property type="molecule type" value="Genomic_DNA"/>
</dbReference>
<reference evidence="3" key="2">
    <citation type="submission" date="2016-04" db="EMBL/GenBank/DDBJ databases">
        <title>First Complete Genome Sequence of a Subdivision 6 Acidobacterium.</title>
        <authorList>
            <person name="Huang S."/>
            <person name="Vieira S."/>
            <person name="Bunk B."/>
            <person name="Riedel T."/>
            <person name="Sproeer C."/>
            <person name="Overmann J."/>
        </authorList>
    </citation>
    <scope>NUCLEOTIDE SEQUENCE [LARGE SCALE GENOMIC DNA]</scope>
    <source>
        <strain evidence="3">DSM 100886 HEG_-6_39</strain>
    </source>
</reference>
<organism evidence="2 3">
    <name type="scientific">Luteitalea pratensis</name>
    <dbReference type="NCBI Taxonomy" id="1855912"/>
    <lineage>
        <taxon>Bacteria</taxon>
        <taxon>Pseudomonadati</taxon>
        <taxon>Acidobacteriota</taxon>
        <taxon>Vicinamibacteria</taxon>
        <taxon>Vicinamibacterales</taxon>
        <taxon>Vicinamibacteraceae</taxon>
        <taxon>Luteitalea</taxon>
    </lineage>
</organism>
<gene>
    <name evidence="2" type="ORF">LuPra_02577</name>
</gene>
<name>A0A143PL98_LUTPR</name>
<keyword evidence="1" id="KW-0472">Membrane</keyword>
<proteinExistence type="predicted"/>
<evidence type="ECO:0000313" key="2">
    <source>
        <dbReference type="EMBL" id="AMY09362.1"/>
    </source>
</evidence>
<feature type="transmembrane region" description="Helical" evidence="1">
    <location>
        <begin position="76"/>
        <end position="95"/>
    </location>
</feature>
<evidence type="ECO:0000313" key="3">
    <source>
        <dbReference type="Proteomes" id="UP000076079"/>
    </source>
</evidence>
<feature type="transmembrane region" description="Helical" evidence="1">
    <location>
        <begin position="36"/>
        <end position="56"/>
    </location>
</feature>
<sequence length="96" mass="9737">MTNSSATVMELLVVTGAYAAGLVLVVYLTRAGQRRVMGALAGGVSAAVVGLVASAVAEANDWWRIPVVQAVSGRAVILAGLAISTAPVYLVTWPVA</sequence>
<keyword evidence="1" id="KW-1133">Transmembrane helix</keyword>
<evidence type="ECO:0000256" key="1">
    <source>
        <dbReference type="SAM" id="Phobius"/>
    </source>
</evidence>